<dbReference type="Proteomes" id="UP001501444">
    <property type="component" value="Unassembled WGS sequence"/>
</dbReference>
<name>A0ABP5UFJ0_9ACTN</name>
<protein>
    <recommendedName>
        <fullName evidence="6">IS3 family transposase</fullName>
    </recommendedName>
</protein>
<dbReference type="Pfam" id="PF00665">
    <property type="entry name" value="rve"/>
    <property type="match status" value="1"/>
</dbReference>
<accession>A0ABP5UFJ0</accession>
<gene>
    <name evidence="4" type="ORF">GCM10010170_080840</name>
</gene>
<evidence type="ECO:0008006" key="6">
    <source>
        <dbReference type="Google" id="ProtNLM"/>
    </source>
</evidence>
<feature type="domain" description="Integrase catalytic" evidence="2">
    <location>
        <begin position="126"/>
        <end position="185"/>
    </location>
</feature>
<comment type="function">
    <text evidence="1">Involved in the transposition of the insertion sequence.</text>
</comment>
<reference evidence="5" key="1">
    <citation type="journal article" date="2019" name="Int. J. Syst. Evol. Microbiol.">
        <title>The Global Catalogue of Microorganisms (GCM) 10K type strain sequencing project: providing services to taxonomists for standard genome sequencing and annotation.</title>
        <authorList>
            <consortium name="The Broad Institute Genomics Platform"/>
            <consortium name="The Broad Institute Genome Sequencing Center for Infectious Disease"/>
            <person name="Wu L."/>
            <person name="Ma J."/>
        </authorList>
    </citation>
    <scope>NUCLEOTIDE SEQUENCE [LARGE SCALE GENOMIC DNA]</scope>
    <source>
        <strain evidence="5">JCM 3272</strain>
    </source>
</reference>
<keyword evidence="5" id="KW-1185">Reference proteome</keyword>
<sequence length="190" mass="21422">MTFIDEHSDRFAVALLLRVLQIPTSTYYAWLRQAAEPCDRDMVDRGLLSNIYDIWTASGCTYGTDRVHRQLRRDGIRVGRKRVERLMAGQRWQGAYLRLGWRGGSTRQDPNATPAPDLVGRNFTATAPNRLWVADATRIPCGEGVFWLAAVRDAFSNRIVGWKAGDRCDTDLILGALEYGIWTRGCATNS</sequence>
<evidence type="ECO:0000256" key="1">
    <source>
        <dbReference type="ARBA" id="ARBA00002286"/>
    </source>
</evidence>
<dbReference type="Gene3D" id="3.30.420.10">
    <property type="entry name" value="Ribonuclease H-like superfamily/Ribonuclease H"/>
    <property type="match status" value="1"/>
</dbReference>
<dbReference type="PANTHER" id="PTHR46889">
    <property type="entry name" value="TRANSPOSASE INSF FOR INSERTION SEQUENCE IS3B-RELATED"/>
    <property type="match status" value="1"/>
</dbReference>
<evidence type="ECO:0000313" key="5">
    <source>
        <dbReference type="Proteomes" id="UP001501444"/>
    </source>
</evidence>
<feature type="domain" description="HTH-like" evidence="3">
    <location>
        <begin position="46"/>
        <end position="96"/>
    </location>
</feature>
<comment type="caution">
    <text evidence="4">The sequence shown here is derived from an EMBL/GenBank/DDBJ whole genome shotgun (WGS) entry which is preliminary data.</text>
</comment>
<dbReference type="EMBL" id="BAAARV010000080">
    <property type="protein sequence ID" value="GAA2376577.1"/>
    <property type="molecule type" value="Genomic_DNA"/>
</dbReference>
<dbReference type="PANTHER" id="PTHR46889:SF4">
    <property type="entry name" value="TRANSPOSASE INSO FOR INSERTION SEQUENCE ELEMENT IS911B-RELATED"/>
    <property type="match status" value="1"/>
</dbReference>
<dbReference type="RefSeq" id="WP_344617936.1">
    <property type="nucleotide sequence ID" value="NZ_BAAARV010000080.1"/>
</dbReference>
<dbReference type="Pfam" id="PF13276">
    <property type="entry name" value="HTH_21"/>
    <property type="match status" value="1"/>
</dbReference>
<dbReference type="InterPro" id="IPR001584">
    <property type="entry name" value="Integrase_cat-core"/>
</dbReference>
<dbReference type="InterPro" id="IPR025948">
    <property type="entry name" value="HTH-like_dom"/>
</dbReference>
<proteinExistence type="predicted"/>
<dbReference type="SUPFAM" id="SSF53098">
    <property type="entry name" value="Ribonuclease H-like"/>
    <property type="match status" value="1"/>
</dbReference>
<dbReference type="InterPro" id="IPR036397">
    <property type="entry name" value="RNaseH_sf"/>
</dbReference>
<organism evidence="4 5">
    <name type="scientific">Dactylosporangium salmoneum</name>
    <dbReference type="NCBI Taxonomy" id="53361"/>
    <lineage>
        <taxon>Bacteria</taxon>
        <taxon>Bacillati</taxon>
        <taxon>Actinomycetota</taxon>
        <taxon>Actinomycetes</taxon>
        <taxon>Micromonosporales</taxon>
        <taxon>Micromonosporaceae</taxon>
        <taxon>Dactylosporangium</taxon>
    </lineage>
</organism>
<evidence type="ECO:0000313" key="4">
    <source>
        <dbReference type="EMBL" id="GAA2376577.1"/>
    </source>
</evidence>
<dbReference type="InterPro" id="IPR012337">
    <property type="entry name" value="RNaseH-like_sf"/>
</dbReference>
<evidence type="ECO:0000259" key="3">
    <source>
        <dbReference type="Pfam" id="PF13276"/>
    </source>
</evidence>
<evidence type="ECO:0000259" key="2">
    <source>
        <dbReference type="Pfam" id="PF00665"/>
    </source>
</evidence>
<dbReference type="InterPro" id="IPR050900">
    <property type="entry name" value="Transposase_IS3/IS150/IS904"/>
</dbReference>